<keyword evidence="1" id="KW-0472">Membrane</keyword>
<dbReference type="Gene3D" id="3.10.450.730">
    <property type="entry name" value="BLIP domain"/>
    <property type="match status" value="1"/>
</dbReference>
<sequence length="136" mass="15295">MSSYTKKQVLFYITLAGSLSSIITYFSPSVYDKYISQGDNSPVVKSEGGSVSITYDQKANLIDSIRSSKPEISLSQFKMLRKGMTYKEVERILGQKSDVYYNGQFSEMHGWGSETFLYITTTYENGRLIAMSQSGL</sequence>
<accession>A0ABY4VN74</accession>
<proteinExistence type="predicted"/>
<protein>
    <recommendedName>
        <fullName evidence="4">Lipoprotein SmpA/OmlA domain-containing protein</fullName>
    </recommendedName>
</protein>
<name>A0ABY4VN74_9GAMM</name>
<keyword evidence="1" id="KW-1133">Transmembrane helix</keyword>
<evidence type="ECO:0000313" key="2">
    <source>
        <dbReference type="EMBL" id="USD23304.1"/>
    </source>
</evidence>
<gene>
    <name evidence="2" type="ORF">MJO52_09250</name>
</gene>
<dbReference type="RefSeq" id="WP_252085650.1">
    <property type="nucleotide sequence ID" value="NZ_CP092418.1"/>
</dbReference>
<dbReference type="EMBL" id="CP092418">
    <property type="protein sequence ID" value="USD23304.1"/>
    <property type="molecule type" value="Genomic_DNA"/>
</dbReference>
<evidence type="ECO:0000256" key="1">
    <source>
        <dbReference type="SAM" id="Phobius"/>
    </source>
</evidence>
<organism evidence="2 3">
    <name type="scientific">Microbulbifer variabilis</name>
    <dbReference type="NCBI Taxonomy" id="266805"/>
    <lineage>
        <taxon>Bacteria</taxon>
        <taxon>Pseudomonadati</taxon>
        <taxon>Pseudomonadota</taxon>
        <taxon>Gammaproteobacteria</taxon>
        <taxon>Cellvibrionales</taxon>
        <taxon>Microbulbiferaceae</taxon>
        <taxon>Microbulbifer</taxon>
    </lineage>
</organism>
<evidence type="ECO:0000313" key="3">
    <source>
        <dbReference type="Proteomes" id="UP001055658"/>
    </source>
</evidence>
<evidence type="ECO:0008006" key="4">
    <source>
        <dbReference type="Google" id="ProtNLM"/>
    </source>
</evidence>
<dbReference type="Proteomes" id="UP001055658">
    <property type="component" value="Chromosome"/>
</dbReference>
<reference evidence="2" key="1">
    <citation type="submission" date="2022-02" db="EMBL/GenBank/DDBJ databases">
        <title>Coral-associated bacteria.</title>
        <authorList>
            <person name="Tang K."/>
            <person name="Wang X."/>
        </authorList>
    </citation>
    <scope>NUCLEOTIDE SEQUENCE</scope>
    <source>
        <strain evidence="2">SCSIO 43006</strain>
    </source>
</reference>
<keyword evidence="3" id="KW-1185">Reference proteome</keyword>
<keyword evidence="1" id="KW-0812">Transmembrane</keyword>
<feature type="transmembrane region" description="Helical" evidence="1">
    <location>
        <begin position="9"/>
        <end position="27"/>
    </location>
</feature>